<dbReference type="InterPro" id="IPR050979">
    <property type="entry name" value="LD-transpeptidase"/>
</dbReference>
<dbReference type="InterPro" id="IPR005490">
    <property type="entry name" value="LD_TPept_cat_dom"/>
</dbReference>
<dbReference type="Gene3D" id="2.40.440.10">
    <property type="entry name" value="L,D-transpeptidase catalytic domain-like"/>
    <property type="match status" value="1"/>
</dbReference>
<dbReference type="PANTHER" id="PTHR30582:SF24">
    <property type="entry name" value="L,D-TRANSPEPTIDASE ERFK_SRFK-RELATED"/>
    <property type="match status" value="1"/>
</dbReference>
<proteinExistence type="inferred from homology"/>
<keyword evidence="11" id="KW-0012">Acyltransferase</keyword>
<keyword evidence="3" id="KW-0328">Glycosyltransferase</keyword>
<evidence type="ECO:0000256" key="5">
    <source>
        <dbReference type="ARBA" id="ARBA00022801"/>
    </source>
</evidence>
<dbReference type="CDD" id="cd16913">
    <property type="entry name" value="YkuD_like"/>
    <property type="match status" value="1"/>
</dbReference>
<evidence type="ECO:0000259" key="10">
    <source>
        <dbReference type="PROSITE" id="PS52029"/>
    </source>
</evidence>
<evidence type="ECO:0000256" key="4">
    <source>
        <dbReference type="ARBA" id="ARBA00022679"/>
    </source>
</evidence>
<dbReference type="PANTHER" id="PTHR30582">
    <property type="entry name" value="L,D-TRANSPEPTIDASE"/>
    <property type="match status" value="1"/>
</dbReference>
<organism evidence="11 12">
    <name type="scientific">Mesorhizobium album</name>
    <dbReference type="NCBI Taxonomy" id="3072314"/>
    <lineage>
        <taxon>Bacteria</taxon>
        <taxon>Pseudomonadati</taxon>
        <taxon>Pseudomonadota</taxon>
        <taxon>Alphaproteobacteria</taxon>
        <taxon>Hyphomicrobiales</taxon>
        <taxon>Phyllobacteriaceae</taxon>
        <taxon>Mesorhizobium</taxon>
    </lineage>
</organism>
<protein>
    <submittedName>
        <fullName evidence="11">L,D-transpeptidase</fullName>
        <ecNumber evidence="11">2.3.2.-</ecNumber>
    </submittedName>
</protein>
<keyword evidence="7 9" id="KW-0573">Peptidoglycan synthesis</keyword>
<evidence type="ECO:0000256" key="6">
    <source>
        <dbReference type="ARBA" id="ARBA00022960"/>
    </source>
</evidence>
<dbReference type="RefSeq" id="WP_320285901.1">
    <property type="nucleotide sequence ID" value="NZ_JAVIIW010000002.1"/>
</dbReference>
<evidence type="ECO:0000313" key="11">
    <source>
        <dbReference type="EMBL" id="MDX8477464.1"/>
    </source>
</evidence>
<reference evidence="11 12" key="1">
    <citation type="submission" date="2023-08" db="EMBL/GenBank/DDBJ databases">
        <title>Implementing the SeqCode for naming new Mesorhizobium species isolated from Vachellia karroo root nodules.</title>
        <authorList>
            <person name="Van Lill M."/>
        </authorList>
    </citation>
    <scope>NUCLEOTIDE SEQUENCE [LARGE SCALE GENOMIC DNA]</scope>
    <source>
        <strain evidence="11 12">VK24D</strain>
    </source>
</reference>
<dbReference type="EC" id="2.3.2.-" evidence="11"/>
<evidence type="ECO:0000256" key="7">
    <source>
        <dbReference type="ARBA" id="ARBA00022984"/>
    </source>
</evidence>
<evidence type="ECO:0000256" key="9">
    <source>
        <dbReference type="PROSITE-ProRule" id="PRU01373"/>
    </source>
</evidence>
<evidence type="ECO:0000256" key="3">
    <source>
        <dbReference type="ARBA" id="ARBA00022676"/>
    </source>
</evidence>
<name>A0ABU4XRW1_9HYPH</name>
<gene>
    <name evidence="11" type="ORF">RFN28_03095</name>
</gene>
<evidence type="ECO:0000256" key="8">
    <source>
        <dbReference type="ARBA" id="ARBA00023316"/>
    </source>
</evidence>
<feature type="active site" description="Nucleophile" evidence="9">
    <location>
        <position position="282"/>
    </location>
</feature>
<dbReference type="EMBL" id="JAVIIW010000002">
    <property type="protein sequence ID" value="MDX8477464.1"/>
    <property type="molecule type" value="Genomic_DNA"/>
</dbReference>
<accession>A0ABU4XRW1</accession>
<keyword evidence="4 11" id="KW-0808">Transferase</keyword>
<comment type="similarity">
    <text evidence="2">Belongs to the YkuD family.</text>
</comment>
<keyword evidence="8 9" id="KW-0961">Cell wall biogenesis/degradation</keyword>
<feature type="active site" description="Proton donor/acceptor" evidence="9">
    <location>
        <position position="266"/>
    </location>
</feature>
<sequence>MARVARLMVYPPNSSYRAHCQIGSPIGFPMCIWFQMLRTVSKAIWCACRSGFVVAGFLLEFERDRPPVAAHKNLLSSSNAPAGIPGRRTPIGPRLVRGLGASILIAATLTAAVAPAQGQSNSGYDPRSWSYDQARNVLVSPSAPDQAPGGEMRPAWSAIPREIVDFGEAQPKGSIVINTTERRLYYILGDGKALRYAVGVGKEGLEWSGRDTISSKKDWPDWLPPAEMRSREALKGRFLPARVAGGPNNPLGARALYIGNTLYRVHGTNQPWTVGQANSSGCIRMTNDDVIDLYDRVKIGAQIIVRH</sequence>
<dbReference type="InterPro" id="IPR038063">
    <property type="entry name" value="Transpep_catalytic_dom"/>
</dbReference>
<evidence type="ECO:0000313" key="12">
    <source>
        <dbReference type="Proteomes" id="UP001287059"/>
    </source>
</evidence>
<dbReference type="PROSITE" id="PS52029">
    <property type="entry name" value="LD_TPASE"/>
    <property type="match status" value="1"/>
</dbReference>
<keyword evidence="6 9" id="KW-0133">Cell shape</keyword>
<keyword evidence="12" id="KW-1185">Reference proteome</keyword>
<dbReference type="Proteomes" id="UP001287059">
    <property type="component" value="Unassembled WGS sequence"/>
</dbReference>
<dbReference type="GO" id="GO:0016746">
    <property type="term" value="F:acyltransferase activity"/>
    <property type="evidence" value="ECO:0007669"/>
    <property type="project" value="UniProtKB-KW"/>
</dbReference>
<comment type="caution">
    <text evidence="11">The sequence shown here is derived from an EMBL/GenBank/DDBJ whole genome shotgun (WGS) entry which is preliminary data.</text>
</comment>
<dbReference type="SUPFAM" id="SSF141523">
    <property type="entry name" value="L,D-transpeptidase catalytic domain-like"/>
    <property type="match status" value="1"/>
</dbReference>
<keyword evidence="5" id="KW-0378">Hydrolase</keyword>
<comment type="pathway">
    <text evidence="1 9">Cell wall biogenesis; peptidoglycan biosynthesis.</text>
</comment>
<feature type="domain" description="L,D-TPase catalytic" evidence="10">
    <location>
        <begin position="173"/>
        <end position="306"/>
    </location>
</feature>
<evidence type="ECO:0000256" key="1">
    <source>
        <dbReference type="ARBA" id="ARBA00004752"/>
    </source>
</evidence>
<evidence type="ECO:0000256" key="2">
    <source>
        <dbReference type="ARBA" id="ARBA00005992"/>
    </source>
</evidence>
<dbReference type="Pfam" id="PF03734">
    <property type="entry name" value="YkuD"/>
    <property type="match status" value="1"/>
</dbReference>